<protein>
    <recommendedName>
        <fullName evidence="3">Amine oxidase domain-containing protein</fullName>
    </recommendedName>
</protein>
<evidence type="ECO:0000259" key="3">
    <source>
        <dbReference type="Pfam" id="PF01593"/>
    </source>
</evidence>
<dbReference type="GO" id="GO:0006598">
    <property type="term" value="P:polyamine catabolic process"/>
    <property type="evidence" value="ECO:0007669"/>
    <property type="project" value="TreeGrafter"/>
</dbReference>
<accession>A0A7S2USC4</accession>
<dbReference type="InterPro" id="IPR002937">
    <property type="entry name" value="Amino_oxidase"/>
</dbReference>
<proteinExistence type="inferred from homology"/>
<dbReference type="SUPFAM" id="SSF54373">
    <property type="entry name" value="FAD-linked reductases, C-terminal domain"/>
    <property type="match status" value="1"/>
</dbReference>
<evidence type="ECO:0000313" key="4">
    <source>
        <dbReference type="EMBL" id="CAD9827259.1"/>
    </source>
</evidence>
<dbReference type="AlphaFoldDB" id="A0A7S2USC4"/>
<comment type="similarity">
    <text evidence="1">Belongs to the flavin monoamine oxidase family.</text>
</comment>
<dbReference type="InterPro" id="IPR036188">
    <property type="entry name" value="FAD/NAD-bd_sf"/>
</dbReference>
<name>A0A7S2USC4_9STRA</name>
<dbReference type="Pfam" id="PF01593">
    <property type="entry name" value="Amino_oxidase"/>
    <property type="match status" value="1"/>
</dbReference>
<organism evidence="4">
    <name type="scientific">Attheya septentrionalis</name>
    <dbReference type="NCBI Taxonomy" id="420275"/>
    <lineage>
        <taxon>Eukaryota</taxon>
        <taxon>Sar</taxon>
        <taxon>Stramenopiles</taxon>
        <taxon>Ochrophyta</taxon>
        <taxon>Bacillariophyta</taxon>
        <taxon>Coscinodiscophyceae</taxon>
        <taxon>Chaetocerotophycidae</taxon>
        <taxon>Chaetocerotales</taxon>
        <taxon>Attheyaceae</taxon>
        <taxon>Attheya</taxon>
    </lineage>
</organism>
<keyword evidence="2" id="KW-0560">Oxidoreductase</keyword>
<feature type="domain" description="Amine oxidase" evidence="3">
    <location>
        <begin position="30"/>
        <end position="516"/>
    </location>
</feature>
<dbReference type="Gene3D" id="3.50.50.60">
    <property type="entry name" value="FAD/NAD(P)-binding domain"/>
    <property type="match status" value="1"/>
</dbReference>
<dbReference type="PANTHER" id="PTHR10742">
    <property type="entry name" value="FLAVIN MONOAMINE OXIDASE"/>
    <property type="match status" value="1"/>
</dbReference>
<gene>
    <name evidence="4" type="ORF">ASEP1449_LOCUS19093</name>
</gene>
<dbReference type="PANTHER" id="PTHR10742:SF386">
    <property type="entry name" value="LYSINE-SPECIFIC HISTONE DEMETHYLASE 1A"/>
    <property type="match status" value="1"/>
</dbReference>
<evidence type="ECO:0000256" key="2">
    <source>
        <dbReference type="ARBA" id="ARBA00023002"/>
    </source>
</evidence>
<dbReference type="EMBL" id="HBHQ01028169">
    <property type="protein sequence ID" value="CAD9827259.1"/>
    <property type="molecule type" value="Transcribed_RNA"/>
</dbReference>
<dbReference type="InterPro" id="IPR050281">
    <property type="entry name" value="Flavin_monoamine_oxidase"/>
</dbReference>
<dbReference type="Gene3D" id="3.90.660.10">
    <property type="match status" value="1"/>
</dbReference>
<evidence type="ECO:0000256" key="1">
    <source>
        <dbReference type="ARBA" id="ARBA00005995"/>
    </source>
</evidence>
<dbReference type="SUPFAM" id="SSF51905">
    <property type="entry name" value="FAD/NAD(P)-binding domain"/>
    <property type="match status" value="1"/>
</dbReference>
<dbReference type="GO" id="GO:0046592">
    <property type="term" value="F:polyamine oxidase activity"/>
    <property type="evidence" value="ECO:0007669"/>
    <property type="project" value="TreeGrafter"/>
</dbReference>
<sequence length="519" mass="58059">MRMMTVVHDVIIIGAGAARLGAARCWTDHQKGPPPMLILEARDRIGGRVRQGQLPSGGDDVVKVDLGANWIHNMVQENPCLALAQKRNSVLIRTSTDHDPDANDTLLFDPHSKQPISKHQFEKFSKLFHKVWDLMEMVWEEEHDDYQLLRQLRKLKVDEAFRVVLETRLDCPFPSPTSNHDILIEEEAIRNERLLRWFLDRMSISWAYPMRELSVKKYMQFGDDEGDSPEGEALVEGGFSPLIIEDLATGLNVQKSHVVTHISRLKETTSASGKNALISVKGYVAPSPTNDNKSNGKHHDKDDVASFEYICKSCIVTLPPTCLREKGMLSFSPPLPRRKVKAWEKAQMGLLNLVILQFDHVFWPEDTNFIGIMSPHSTVTLPPNSSLEESSSCTGFCLFTNMYKTTKEPILMAQTFGDFAAYIESIPEQSVAELAMDAIRKGAFPDAPDPMACLRSTWLSDPFSQGSYLATGACRDMAQSCWDGTLRFAGEATDEEDFGVVSCAINSGIREAKALLKII</sequence>
<reference evidence="4" key="1">
    <citation type="submission" date="2021-01" db="EMBL/GenBank/DDBJ databases">
        <authorList>
            <person name="Corre E."/>
            <person name="Pelletier E."/>
            <person name="Niang G."/>
            <person name="Scheremetjew M."/>
            <person name="Finn R."/>
            <person name="Kale V."/>
            <person name="Holt S."/>
            <person name="Cochrane G."/>
            <person name="Meng A."/>
            <person name="Brown T."/>
            <person name="Cohen L."/>
        </authorList>
    </citation>
    <scope>NUCLEOTIDE SEQUENCE</scope>
    <source>
        <strain evidence="4">CCMP2084</strain>
    </source>
</reference>